<dbReference type="OrthoDB" id="1955101at2"/>
<evidence type="ECO:0000256" key="1">
    <source>
        <dbReference type="ARBA" id="ARBA00022741"/>
    </source>
</evidence>
<keyword evidence="2 3" id="KW-0067">ATP-binding</keyword>
<accession>A0A1V4J147</accession>
<reference evidence="6 7" key="1">
    <citation type="submission" date="2017-03" db="EMBL/GenBank/DDBJ databases">
        <title>Genome sequence of Clostridium chromiireducens DSM 23318.</title>
        <authorList>
            <person name="Poehlein A."/>
            <person name="Daniel R."/>
        </authorList>
    </citation>
    <scope>NUCLEOTIDE SEQUENCE [LARGE SCALE GENOMIC DNA]</scope>
    <source>
        <strain evidence="6 7">DSM 23318</strain>
    </source>
</reference>
<evidence type="ECO:0000313" key="7">
    <source>
        <dbReference type="Proteomes" id="UP000191056"/>
    </source>
</evidence>
<organism evidence="6 7">
    <name type="scientific">Clostridium chromiireducens</name>
    <dbReference type="NCBI Taxonomy" id="225345"/>
    <lineage>
        <taxon>Bacteria</taxon>
        <taxon>Bacillati</taxon>
        <taxon>Bacillota</taxon>
        <taxon>Clostridia</taxon>
        <taxon>Eubacteriales</taxon>
        <taxon>Clostridiaceae</taxon>
        <taxon>Clostridium</taxon>
    </lineage>
</organism>
<dbReference type="Pfam" id="PF03477">
    <property type="entry name" value="ATP-cone"/>
    <property type="match status" value="1"/>
</dbReference>
<comment type="caution">
    <text evidence="6">The sequence shown here is derived from an EMBL/GenBank/DDBJ whole genome shotgun (WGS) entry which is preliminary data.</text>
</comment>
<dbReference type="InterPro" id="IPR005144">
    <property type="entry name" value="ATP-cone_dom"/>
</dbReference>
<protein>
    <submittedName>
        <fullName evidence="6">Transcriptional repressor NrdR</fullName>
    </submittedName>
</protein>
<dbReference type="AlphaFoldDB" id="A0A1V4J147"/>
<gene>
    <name evidence="6" type="primary">nrdR_1</name>
    <name evidence="6" type="ORF">CLCHR_01420</name>
    <name evidence="5" type="ORF">GKZ28_09460</name>
</gene>
<dbReference type="PROSITE" id="PS51161">
    <property type="entry name" value="ATP_CONE"/>
    <property type="match status" value="1"/>
</dbReference>
<evidence type="ECO:0000256" key="3">
    <source>
        <dbReference type="PROSITE-ProRule" id="PRU00492"/>
    </source>
</evidence>
<name>A0A1V4J147_9CLOT</name>
<evidence type="ECO:0000313" key="5">
    <source>
        <dbReference type="EMBL" id="MVX63918.1"/>
    </source>
</evidence>
<feature type="domain" description="ATP-cone" evidence="4">
    <location>
        <begin position="1"/>
        <end position="91"/>
    </location>
</feature>
<dbReference type="Proteomes" id="UP000656077">
    <property type="component" value="Unassembled WGS sequence"/>
</dbReference>
<evidence type="ECO:0000313" key="6">
    <source>
        <dbReference type="EMBL" id="OPJ66041.1"/>
    </source>
</evidence>
<dbReference type="EMBL" id="WSRQ01000012">
    <property type="protein sequence ID" value="MVX63918.1"/>
    <property type="molecule type" value="Genomic_DNA"/>
</dbReference>
<evidence type="ECO:0000259" key="4">
    <source>
        <dbReference type="PROSITE" id="PS51161"/>
    </source>
</evidence>
<dbReference type="EMBL" id="MZGT01000002">
    <property type="protein sequence ID" value="OPJ66041.1"/>
    <property type="molecule type" value="Genomic_DNA"/>
</dbReference>
<keyword evidence="7" id="KW-1185">Reference proteome</keyword>
<evidence type="ECO:0000256" key="2">
    <source>
        <dbReference type="ARBA" id="ARBA00022840"/>
    </source>
</evidence>
<dbReference type="RefSeq" id="WP_079437736.1">
    <property type="nucleotide sequence ID" value="NZ_JBLZIA010000005.1"/>
</dbReference>
<proteinExistence type="predicted"/>
<dbReference type="GO" id="GO:0005524">
    <property type="term" value="F:ATP binding"/>
    <property type="evidence" value="ECO:0007669"/>
    <property type="project" value="UniProtKB-UniRule"/>
</dbReference>
<sequence length="91" mass="10439">MNIIKKDGRLEEFSISKIKRSILNASQEALEPLTDSDLKVIESEIMNILKIINREKTSSYEIFAIILNVLKTLEFNNVGKAYLNASISFYR</sequence>
<keyword evidence="1 3" id="KW-0547">Nucleotide-binding</keyword>
<dbReference type="Proteomes" id="UP000191056">
    <property type="component" value="Unassembled WGS sequence"/>
</dbReference>
<dbReference type="STRING" id="225345.CLCHR_01420"/>
<reference evidence="5" key="2">
    <citation type="submission" date="2019-12" db="EMBL/GenBank/DDBJ databases">
        <title>Microbes associate with the intestines of laboratory mice.</title>
        <authorList>
            <person name="Navarre W."/>
            <person name="Wong E."/>
        </authorList>
    </citation>
    <scope>NUCLEOTIDE SEQUENCE</scope>
    <source>
        <strain evidence="5">NM79_F5</strain>
    </source>
</reference>